<protein>
    <submittedName>
        <fullName evidence="1">Uncharacterized protein</fullName>
    </submittedName>
</protein>
<sequence length="216" mass="25656">MAKNFDTEIRESFDKKYLKVFLKNISIIEEVQEQLSKLQSVKNVNITDSKSKNNPSLTLTVYPNRVFSIEEMQEEVISFLENFFNGTPQITQKPEIKEMQEWLANYPASQKIYNNAIDKYKQRIYQRNVLDDMRLSLETFLKEILKNQKSLENQLSEVGKFQKEKGLSPEFISMFNRLLDYYAKYQNNYVKHNDAVKYSEIDFVINLTTLFMKSFM</sequence>
<dbReference type="EMBL" id="DXAV01000035">
    <property type="protein sequence ID" value="HIZ91303.1"/>
    <property type="molecule type" value="Genomic_DNA"/>
</dbReference>
<dbReference type="Proteomes" id="UP000824108">
    <property type="component" value="Unassembled WGS sequence"/>
</dbReference>
<dbReference type="AlphaFoldDB" id="A0A9D2GWG5"/>
<name>A0A9D2GWG5_9BACE</name>
<reference evidence="1" key="2">
    <citation type="submission" date="2021-04" db="EMBL/GenBank/DDBJ databases">
        <authorList>
            <person name="Gilroy R."/>
        </authorList>
    </citation>
    <scope>NUCLEOTIDE SEQUENCE</scope>
    <source>
        <strain evidence="1">CHK118-2852</strain>
    </source>
</reference>
<gene>
    <name evidence="1" type="ORF">H9807_04205</name>
</gene>
<accession>A0A9D2GWG5</accession>
<proteinExistence type="predicted"/>
<evidence type="ECO:0000313" key="1">
    <source>
        <dbReference type="EMBL" id="HIZ91303.1"/>
    </source>
</evidence>
<evidence type="ECO:0000313" key="2">
    <source>
        <dbReference type="Proteomes" id="UP000824108"/>
    </source>
</evidence>
<organism evidence="1 2">
    <name type="scientific">Candidatus Bacteroides merdavium</name>
    <dbReference type="NCBI Taxonomy" id="2838472"/>
    <lineage>
        <taxon>Bacteria</taxon>
        <taxon>Pseudomonadati</taxon>
        <taxon>Bacteroidota</taxon>
        <taxon>Bacteroidia</taxon>
        <taxon>Bacteroidales</taxon>
        <taxon>Bacteroidaceae</taxon>
        <taxon>Bacteroides</taxon>
    </lineage>
</organism>
<comment type="caution">
    <text evidence="1">The sequence shown here is derived from an EMBL/GenBank/DDBJ whole genome shotgun (WGS) entry which is preliminary data.</text>
</comment>
<reference evidence="1" key="1">
    <citation type="journal article" date="2021" name="PeerJ">
        <title>Extensive microbial diversity within the chicken gut microbiome revealed by metagenomics and culture.</title>
        <authorList>
            <person name="Gilroy R."/>
            <person name="Ravi A."/>
            <person name="Getino M."/>
            <person name="Pursley I."/>
            <person name="Horton D.L."/>
            <person name="Alikhan N.F."/>
            <person name="Baker D."/>
            <person name="Gharbi K."/>
            <person name="Hall N."/>
            <person name="Watson M."/>
            <person name="Adriaenssens E.M."/>
            <person name="Foster-Nyarko E."/>
            <person name="Jarju S."/>
            <person name="Secka A."/>
            <person name="Antonio M."/>
            <person name="Oren A."/>
            <person name="Chaudhuri R.R."/>
            <person name="La Ragione R."/>
            <person name="Hildebrand F."/>
            <person name="Pallen M.J."/>
        </authorList>
    </citation>
    <scope>NUCLEOTIDE SEQUENCE</scope>
    <source>
        <strain evidence="1">CHK118-2852</strain>
    </source>
</reference>